<evidence type="ECO:0000256" key="12">
    <source>
        <dbReference type="ARBA" id="ARBA00032687"/>
    </source>
</evidence>
<protein>
    <recommendedName>
        <fullName evidence="5">Mitochondria-eating protein</fullName>
    </recommendedName>
    <alternativeName>
        <fullName evidence="12">Spermatogenesis-associated protein 18</fullName>
    </alternativeName>
</protein>
<evidence type="ECO:0000256" key="11">
    <source>
        <dbReference type="ARBA" id="ARBA00023136"/>
    </source>
</evidence>
<keyword evidence="9" id="KW-0446">Lipid-binding</keyword>
<evidence type="ECO:0000256" key="2">
    <source>
        <dbReference type="ARBA" id="ARBA00004305"/>
    </source>
</evidence>
<evidence type="ECO:0000256" key="5">
    <source>
        <dbReference type="ARBA" id="ARBA00019863"/>
    </source>
</evidence>
<evidence type="ECO:0000256" key="9">
    <source>
        <dbReference type="ARBA" id="ARBA00023121"/>
    </source>
</evidence>
<dbReference type="Pfam" id="PF16026">
    <property type="entry name" value="MIEAP"/>
    <property type="match status" value="1"/>
</dbReference>
<dbReference type="PANTHER" id="PTHR21771:SF1">
    <property type="entry name" value="MITOCHONDRIA-EATING PROTEIN"/>
    <property type="match status" value="1"/>
</dbReference>
<reference evidence="16 17" key="1">
    <citation type="submission" date="2024-04" db="EMBL/GenBank/DDBJ databases">
        <authorList>
            <consortium name="Genoscope - CEA"/>
            <person name="William W."/>
        </authorList>
    </citation>
    <scope>NUCLEOTIDE SEQUENCE [LARGE SCALE GENOMIC DNA]</scope>
</reference>
<organism evidence="16 17">
    <name type="scientific">Lymnaea stagnalis</name>
    <name type="common">Great pond snail</name>
    <name type="synonym">Helix stagnalis</name>
    <dbReference type="NCBI Taxonomy" id="6523"/>
    <lineage>
        <taxon>Eukaryota</taxon>
        <taxon>Metazoa</taxon>
        <taxon>Spiralia</taxon>
        <taxon>Lophotrochozoa</taxon>
        <taxon>Mollusca</taxon>
        <taxon>Gastropoda</taxon>
        <taxon>Heterobranchia</taxon>
        <taxon>Euthyneura</taxon>
        <taxon>Panpulmonata</taxon>
        <taxon>Hygrophila</taxon>
        <taxon>Lymnaeoidea</taxon>
        <taxon>Lymnaeidae</taxon>
        <taxon>Lymnaea</taxon>
    </lineage>
</organism>
<comment type="subcellular location">
    <subcellularLocation>
        <location evidence="3">Cytoplasm</location>
    </subcellularLocation>
    <subcellularLocation>
        <location evidence="2">Mitochondrion matrix</location>
    </subcellularLocation>
    <subcellularLocation>
        <location evidence="1">Mitochondrion outer membrane</location>
    </subcellularLocation>
</comment>
<keyword evidence="10" id="KW-0496">Mitochondrion</keyword>
<evidence type="ECO:0000259" key="15">
    <source>
        <dbReference type="Pfam" id="PF16026"/>
    </source>
</evidence>
<dbReference type="Proteomes" id="UP001497497">
    <property type="component" value="Unassembled WGS sequence"/>
</dbReference>
<evidence type="ECO:0000256" key="13">
    <source>
        <dbReference type="SAM" id="Coils"/>
    </source>
</evidence>
<dbReference type="GO" id="GO:0008289">
    <property type="term" value="F:lipid binding"/>
    <property type="evidence" value="ECO:0007669"/>
    <property type="project" value="UniProtKB-KW"/>
</dbReference>
<dbReference type="GO" id="GO:0005741">
    <property type="term" value="C:mitochondrial outer membrane"/>
    <property type="evidence" value="ECO:0007669"/>
    <property type="project" value="UniProtKB-SubCell"/>
</dbReference>
<evidence type="ECO:0000256" key="6">
    <source>
        <dbReference type="ARBA" id="ARBA00022490"/>
    </source>
</evidence>
<evidence type="ECO:0000313" key="17">
    <source>
        <dbReference type="Proteomes" id="UP001497497"/>
    </source>
</evidence>
<evidence type="ECO:0000313" key="16">
    <source>
        <dbReference type="EMBL" id="CAL1526696.1"/>
    </source>
</evidence>
<name>A0AAV2H0J5_LYMST</name>
<evidence type="ECO:0000256" key="3">
    <source>
        <dbReference type="ARBA" id="ARBA00004496"/>
    </source>
</evidence>
<keyword evidence="11" id="KW-0472">Membrane</keyword>
<feature type="coiled-coil region" evidence="13">
    <location>
        <begin position="496"/>
        <end position="523"/>
    </location>
</feature>
<evidence type="ECO:0000256" key="7">
    <source>
        <dbReference type="ARBA" id="ARBA00022787"/>
    </source>
</evidence>
<feature type="region of interest" description="Disordered" evidence="14">
    <location>
        <begin position="373"/>
        <end position="428"/>
    </location>
</feature>
<dbReference type="PANTHER" id="PTHR21771">
    <property type="entry name" value="MITOCHONDRIA-EATING PROTEIN-RELATED"/>
    <property type="match status" value="1"/>
</dbReference>
<gene>
    <name evidence="16" type="ORF">GSLYS_00000873001</name>
</gene>
<proteinExistence type="inferred from homology"/>
<evidence type="ECO:0000256" key="4">
    <source>
        <dbReference type="ARBA" id="ARBA00008233"/>
    </source>
</evidence>
<dbReference type="AlphaFoldDB" id="A0AAV2H0J5"/>
<dbReference type="GO" id="GO:0005759">
    <property type="term" value="C:mitochondrial matrix"/>
    <property type="evidence" value="ECO:0007669"/>
    <property type="project" value="UniProtKB-SubCell"/>
</dbReference>
<dbReference type="InterPro" id="IPR031981">
    <property type="entry name" value="MIEAP_C"/>
</dbReference>
<sequence>MAASYVKRKRTADTQAQKVWRSASWLGPYPGKPLSLSASDLTSSLSERRLSSFFERKRFVDCAILVKQLRGNTLSSVLSEIPIAKLHAALPDSLPLVEALYLKVYHTPNLEFPTSLLMTDQLLKRMVTFFALSNVNKTGERIRSYLLQCRTIVGIIVKVDPSLRNTVLQRKLAVDRCLRNMGRHGMVGSSGGKLMTLHDALKIELEKMINQYKYVIQKLEDLSLSAKHPVPVSVSSGAAPTEASHQRLMQINRKDVLDRVTKNKRLLNLMEPVVSGRYFRKLVAALERRIEYDKVLLFHDTELIKMSEIDLKSEPFLGLTLNRFSKGYGVLLDIMAEILGETTVQKIGVNSSDDDEEVVLETAQSIMDRMHMQNLKGGSPRNGMENNHMIDGRRGRPINPEGHGSNTPRDTERLDRPVSTPARHPTENRYINRPDIALLSSSIRRKALAKPYVHETRVMDETVGSERTAQNGILERGATSGVTKPDEGTTLLEQEIRYLREELAVARDQIIKLQDKEKQLRERLADQVHAQFTTKPSHVFEDLSLGPQRPTVLVRAYDDLYREGRVDTLDALDSLPELHGLDILKMKILFSVVVLSFRCVQQALENLKGKLRHLLCLPVIQDAHQLLDPASAEMERHISNYLIKTTDHYNIGPIVHEVCQNIYATLYDYPGLKTCAGLTEYTKSTVKLAWGLSVQDPPYLIAYESRRFKPQCHVRFHTSDSDSEDIKSFLWPFLIDGHSGQCVAKGVVIT</sequence>
<keyword evidence="6" id="KW-0963">Cytoplasm</keyword>
<accession>A0AAV2H0J5</accession>
<evidence type="ECO:0000256" key="10">
    <source>
        <dbReference type="ARBA" id="ARBA00023128"/>
    </source>
</evidence>
<feature type="domain" description="Mitochondria-eating protein C-terminal" evidence="15">
    <location>
        <begin position="549"/>
        <end position="750"/>
    </location>
</feature>
<comment type="caution">
    <text evidence="16">The sequence shown here is derived from an EMBL/GenBank/DDBJ whole genome shotgun (WGS) entry which is preliminary data.</text>
</comment>
<evidence type="ECO:0000256" key="14">
    <source>
        <dbReference type="SAM" id="MobiDB-lite"/>
    </source>
</evidence>
<keyword evidence="7" id="KW-1000">Mitochondrion outer membrane</keyword>
<dbReference type="GO" id="GO:0035694">
    <property type="term" value="P:mitochondrial protein catabolic process"/>
    <property type="evidence" value="ECO:0007669"/>
    <property type="project" value="InterPro"/>
</dbReference>
<keyword evidence="8 13" id="KW-0175">Coiled coil</keyword>
<evidence type="ECO:0000256" key="1">
    <source>
        <dbReference type="ARBA" id="ARBA00004294"/>
    </source>
</evidence>
<comment type="similarity">
    <text evidence="4">Belongs to the MIEAP family.</text>
</comment>
<dbReference type="GO" id="GO:0035695">
    <property type="term" value="P:mitophagy by internal vacuole formation"/>
    <property type="evidence" value="ECO:0007669"/>
    <property type="project" value="TreeGrafter"/>
</dbReference>
<dbReference type="InterPro" id="IPR026169">
    <property type="entry name" value="MIEAP"/>
</dbReference>
<evidence type="ECO:0000256" key="8">
    <source>
        <dbReference type="ARBA" id="ARBA00023054"/>
    </source>
</evidence>
<dbReference type="EMBL" id="CAXITT010000008">
    <property type="protein sequence ID" value="CAL1526696.1"/>
    <property type="molecule type" value="Genomic_DNA"/>
</dbReference>
<keyword evidence="17" id="KW-1185">Reference proteome</keyword>